<dbReference type="Proteomes" id="UP000295357">
    <property type="component" value="Unassembled WGS sequence"/>
</dbReference>
<organism evidence="2 3">
    <name type="scientific">Roseateles asaccharophilus</name>
    <dbReference type="NCBI Taxonomy" id="582607"/>
    <lineage>
        <taxon>Bacteria</taxon>
        <taxon>Pseudomonadati</taxon>
        <taxon>Pseudomonadota</taxon>
        <taxon>Betaproteobacteria</taxon>
        <taxon>Burkholderiales</taxon>
        <taxon>Sphaerotilaceae</taxon>
        <taxon>Roseateles</taxon>
    </lineage>
</organism>
<dbReference type="Gene3D" id="2.40.160.10">
    <property type="entry name" value="Porin"/>
    <property type="match status" value="1"/>
</dbReference>
<evidence type="ECO:0000256" key="1">
    <source>
        <dbReference type="SAM" id="SignalP"/>
    </source>
</evidence>
<dbReference type="EMBL" id="SNXE01000008">
    <property type="protein sequence ID" value="TDP06612.1"/>
    <property type="molecule type" value="Genomic_DNA"/>
</dbReference>
<dbReference type="InterPro" id="IPR023614">
    <property type="entry name" value="Porin_dom_sf"/>
</dbReference>
<evidence type="ECO:0008006" key="4">
    <source>
        <dbReference type="Google" id="ProtNLM"/>
    </source>
</evidence>
<comment type="caution">
    <text evidence="2">The sequence shown here is derived from an EMBL/GenBank/DDBJ whole genome shotgun (WGS) entry which is preliminary data.</text>
</comment>
<reference evidence="2 3" key="1">
    <citation type="submission" date="2019-03" db="EMBL/GenBank/DDBJ databases">
        <title>Genomic Encyclopedia of Type Strains, Phase IV (KMG-IV): sequencing the most valuable type-strain genomes for metagenomic binning, comparative biology and taxonomic classification.</title>
        <authorList>
            <person name="Goeker M."/>
        </authorList>
    </citation>
    <scope>NUCLEOTIDE SEQUENCE [LARGE SCALE GENOMIC DNA]</scope>
    <source>
        <strain evidence="2 3">DSM 25082</strain>
    </source>
</reference>
<evidence type="ECO:0000313" key="3">
    <source>
        <dbReference type="Proteomes" id="UP000295357"/>
    </source>
</evidence>
<dbReference type="SUPFAM" id="SSF56935">
    <property type="entry name" value="Porins"/>
    <property type="match status" value="1"/>
</dbReference>
<dbReference type="OrthoDB" id="197869at2"/>
<feature type="chain" id="PRO_5020598807" description="Porin" evidence="1">
    <location>
        <begin position="26"/>
        <end position="452"/>
    </location>
</feature>
<evidence type="ECO:0000313" key="2">
    <source>
        <dbReference type="EMBL" id="TDP06612.1"/>
    </source>
</evidence>
<feature type="signal peptide" evidence="1">
    <location>
        <begin position="1"/>
        <end position="25"/>
    </location>
</feature>
<gene>
    <name evidence="2" type="ORF">DFR39_10880</name>
</gene>
<dbReference type="AlphaFoldDB" id="A0A4R6MVW2"/>
<protein>
    <recommendedName>
        <fullName evidence="4">Porin</fullName>
    </recommendedName>
</protein>
<accession>A0A4R6MVW2</accession>
<keyword evidence="1" id="KW-0732">Signal</keyword>
<sequence>MKSTSLRYSVLGMAVALTCATAARAEISNESKTLVLSGFGTLSAVQTNNENIEFRSDNRLPSGTASSHEFDNDSKLGVQLSYRPSDKLQAVVQLLSRRNEDNSFKPSVDWAYIAYKPISALSLRAGRFVAPTLMGSDYRNVGYANIWVRPPTDVYNSATINNVDGIDAIYRGKLGAVSYTLQGYYGGYDLKFAGGSGIKFNHMAGLNLSAETGSWTFRVSHMDASHTNYQADGQAAPSTLFAVSQPQTGRGFRLNPAAASCASFSANISCNQLFTNFDSVFNALRRDKKPFNITDLGLVYDNGNVVVQAEYMKRKSDSQLSNSAAYYLTAGYRFDRVLPYVSYSASKTDTRRYILSAAPQYQSLVDQRFTQGAPYAQTSNTDNRTLSMGLRVDVAPSVALKFQLDQYKPRTNSFGATDAQTMSRVGALAGAAQMSDSVGTVRLATVALDFVF</sequence>
<name>A0A4R6MVW2_9BURK</name>
<keyword evidence="3" id="KW-1185">Reference proteome</keyword>
<dbReference type="RefSeq" id="WP_133604732.1">
    <property type="nucleotide sequence ID" value="NZ_JAUFPJ010000009.1"/>
</dbReference>
<proteinExistence type="predicted"/>